<feature type="domain" description="PIN" evidence="1">
    <location>
        <begin position="1"/>
        <end position="123"/>
    </location>
</feature>
<protein>
    <submittedName>
        <fullName evidence="2">PIN domain-containing protein</fullName>
    </submittedName>
</protein>
<dbReference type="EMBL" id="CP094358">
    <property type="protein sequence ID" value="UOB16945.1"/>
    <property type="molecule type" value="Genomic_DNA"/>
</dbReference>
<dbReference type="InterPro" id="IPR002716">
    <property type="entry name" value="PIN_dom"/>
</dbReference>
<dbReference type="InterPro" id="IPR029060">
    <property type="entry name" value="PIN-like_dom_sf"/>
</dbReference>
<proteinExistence type="predicted"/>
<dbReference type="RefSeq" id="WP_255842201.1">
    <property type="nucleotide sequence ID" value="NZ_CP094358.1"/>
</dbReference>
<evidence type="ECO:0000259" key="1">
    <source>
        <dbReference type="SMART" id="SM00670"/>
    </source>
</evidence>
<name>A0A9E7CYS6_9FLAO</name>
<sequence length="147" mass="16965">MIIVVDTNIIFSGILSPNGTISDILLNSTDTFDFYAPTFILEELEKHHQKLMKISKLSENDLNFLKRIILKRIELIDIESIRPETWEKALYLAKDIDEFDTPFIALCLELDSPLWSGDKKLLNGLKRKGIDWGLDTNIMLTIRNDIK</sequence>
<organism evidence="2 3">
    <name type="scientific">Abyssalbus ytuae</name>
    <dbReference type="NCBI Taxonomy" id="2926907"/>
    <lineage>
        <taxon>Bacteria</taxon>
        <taxon>Pseudomonadati</taxon>
        <taxon>Bacteroidota</taxon>
        <taxon>Flavobacteriia</taxon>
        <taxon>Flavobacteriales</taxon>
        <taxon>Flavobacteriaceae</taxon>
        <taxon>Abyssalbus</taxon>
    </lineage>
</organism>
<reference evidence="2" key="1">
    <citation type="submission" date="2022-03" db="EMBL/GenBank/DDBJ databases">
        <title>Description of Abyssus ytuae gen. nov., sp. nov., a novel member of the family Flavobacteriaceae isolated from the sediment of Mariana Trench.</title>
        <authorList>
            <person name="Zhang J."/>
            <person name="Xu X."/>
        </authorList>
    </citation>
    <scope>NUCLEOTIDE SEQUENCE</scope>
    <source>
        <strain evidence="2">MT3330</strain>
    </source>
</reference>
<dbReference type="SUPFAM" id="SSF88723">
    <property type="entry name" value="PIN domain-like"/>
    <property type="match status" value="1"/>
</dbReference>
<gene>
    <name evidence="2" type="ORF">MQE35_14545</name>
</gene>
<evidence type="ECO:0000313" key="3">
    <source>
        <dbReference type="Proteomes" id="UP000831290"/>
    </source>
</evidence>
<accession>A0A9E7CYS6</accession>
<evidence type="ECO:0000313" key="2">
    <source>
        <dbReference type="EMBL" id="UOB16945.1"/>
    </source>
</evidence>
<dbReference type="Proteomes" id="UP000831290">
    <property type="component" value="Chromosome"/>
</dbReference>
<dbReference type="Pfam" id="PF10130">
    <property type="entry name" value="PIN_2"/>
    <property type="match status" value="1"/>
</dbReference>
<dbReference type="KEGG" id="fbm:MQE35_14545"/>
<dbReference type="Gene3D" id="3.40.50.1010">
    <property type="entry name" value="5'-nuclease"/>
    <property type="match status" value="1"/>
</dbReference>
<keyword evidence="3" id="KW-1185">Reference proteome</keyword>
<dbReference type="CDD" id="cd09871">
    <property type="entry name" value="PIN_MtVapC28-VapC30-like"/>
    <property type="match status" value="1"/>
</dbReference>
<dbReference type="SMART" id="SM00670">
    <property type="entry name" value="PINc"/>
    <property type="match status" value="1"/>
</dbReference>
<dbReference type="AlphaFoldDB" id="A0A9E7CYS6"/>